<feature type="compositionally biased region" description="Basic and acidic residues" evidence="1">
    <location>
        <begin position="136"/>
        <end position="155"/>
    </location>
</feature>
<reference evidence="2" key="1">
    <citation type="submission" date="2022-11" db="EMBL/GenBank/DDBJ databases">
        <authorList>
            <person name="Petersen C."/>
        </authorList>
    </citation>
    <scope>NUCLEOTIDE SEQUENCE</scope>
    <source>
        <strain evidence="2">IBT 19713</strain>
    </source>
</reference>
<reference evidence="2" key="2">
    <citation type="journal article" date="2023" name="IMA Fungus">
        <title>Comparative genomic study of the Penicillium genus elucidates a diverse pangenome and 15 lateral gene transfer events.</title>
        <authorList>
            <person name="Petersen C."/>
            <person name="Sorensen T."/>
            <person name="Nielsen M.R."/>
            <person name="Sondergaard T.E."/>
            <person name="Sorensen J.L."/>
            <person name="Fitzpatrick D.A."/>
            <person name="Frisvad J.C."/>
            <person name="Nielsen K.L."/>
        </authorList>
    </citation>
    <scope>NUCLEOTIDE SEQUENCE</scope>
    <source>
        <strain evidence="2">IBT 19713</strain>
    </source>
</reference>
<proteinExistence type="predicted"/>
<dbReference type="AlphaFoldDB" id="A0A9W9NU83"/>
<evidence type="ECO:0000313" key="2">
    <source>
        <dbReference type="EMBL" id="KAJ5226214.1"/>
    </source>
</evidence>
<evidence type="ECO:0000313" key="3">
    <source>
        <dbReference type="Proteomes" id="UP001150941"/>
    </source>
</evidence>
<sequence length="302" mass="32248">MASMDNPDSLTELSTLVERTLRDTGRFFRKSGSVASKTQAQRSVPGYYESFQQSLDNLSEQIFIAKAYLEKEYDTIKARESTPRAQDVAMVEVGQQEKAESPSAEPTKTEAEHVSVKIEAKPDGAPAPADAPGPQPKEDVAVKAEQKPETTDHPDQALTDGNDGLNFDSVLNEAGGSNSFSISLDFGDDDMGNQAFLSGSGLGNSAPSGLDQAASSQPAENNSSAPVPAGGDAFDMELQRSDGDGNGFPDQNMDDLMGPGESNFDDLFLETDNLGGEDSGNANQMEGDSLMNLDELNDDWFR</sequence>
<comment type="caution">
    <text evidence="2">The sequence shown here is derived from an EMBL/GenBank/DDBJ whole genome shotgun (WGS) entry which is preliminary data.</text>
</comment>
<feature type="region of interest" description="Disordered" evidence="1">
    <location>
        <begin position="79"/>
        <end position="302"/>
    </location>
</feature>
<protein>
    <submittedName>
        <fullName evidence="2">Uncharacterized protein</fullName>
    </submittedName>
</protein>
<keyword evidence="3" id="KW-1185">Reference proteome</keyword>
<organism evidence="2 3">
    <name type="scientific">Penicillium chermesinum</name>
    <dbReference type="NCBI Taxonomy" id="63820"/>
    <lineage>
        <taxon>Eukaryota</taxon>
        <taxon>Fungi</taxon>
        <taxon>Dikarya</taxon>
        <taxon>Ascomycota</taxon>
        <taxon>Pezizomycotina</taxon>
        <taxon>Eurotiomycetes</taxon>
        <taxon>Eurotiomycetidae</taxon>
        <taxon>Eurotiales</taxon>
        <taxon>Aspergillaceae</taxon>
        <taxon>Penicillium</taxon>
    </lineage>
</organism>
<evidence type="ECO:0000256" key="1">
    <source>
        <dbReference type="SAM" id="MobiDB-lite"/>
    </source>
</evidence>
<accession>A0A9W9NU83</accession>
<feature type="compositionally biased region" description="Basic and acidic residues" evidence="1">
    <location>
        <begin position="107"/>
        <end position="122"/>
    </location>
</feature>
<dbReference type="RefSeq" id="XP_058329625.1">
    <property type="nucleotide sequence ID" value="XM_058476735.1"/>
</dbReference>
<dbReference type="OrthoDB" id="5409998at2759"/>
<gene>
    <name evidence="2" type="ORF">N7468_007439</name>
</gene>
<dbReference type="EMBL" id="JAPQKS010000005">
    <property type="protein sequence ID" value="KAJ5226214.1"/>
    <property type="molecule type" value="Genomic_DNA"/>
</dbReference>
<dbReference type="Proteomes" id="UP001150941">
    <property type="component" value="Unassembled WGS sequence"/>
</dbReference>
<name>A0A9W9NU83_9EURO</name>
<feature type="compositionally biased region" description="Polar residues" evidence="1">
    <location>
        <begin position="203"/>
        <end position="225"/>
    </location>
</feature>
<dbReference type="GeneID" id="83204038"/>